<reference evidence="2" key="1">
    <citation type="journal article" date="2020" name="Stud. Mycol.">
        <title>101 Dothideomycetes genomes: a test case for predicting lifestyles and emergence of pathogens.</title>
        <authorList>
            <person name="Haridas S."/>
            <person name="Albert R."/>
            <person name="Binder M."/>
            <person name="Bloem J."/>
            <person name="Labutti K."/>
            <person name="Salamov A."/>
            <person name="Andreopoulos B."/>
            <person name="Baker S."/>
            <person name="Barry K."/>
            <person name="Bills G."/>
            <person name="Bluhm B."/>
            <person name="Cannon C."/>
            <person name="Castanera R."/>
            <person name="Culley D."/>
            <person name="Daum C."/>
            <person name="Ezra D."/>
            <person name="Gonzalez J."/>
            <person name="Henrissat B."/>
            <person name="Kuo A."/>
            <person name="Liang C."/>
            <person name="Lipzen A."/>
            <person name="Lutzoni F."/>
            <person name="Magnuson J."/>
            <person name="Mondo S."/>
            <person name="Nolan M."/>
            <person name="Ohm R."/>
            <person name="Pangilinan J."/>
            <person name="Park H.-J."/>
            <person name="Ramirez L."/>
            <person name="Alfaro M."/>
            <person name="Sun H."/>
            <person name="Tritt A."/>
            <person name="Yoshinaga Y."/>
            <person name="Zwiers L.-H."/>
            <person name="Turgeon B."/>
            <person name="Goodwin S."/>
            <person name="Spatafora J."/>
            <person name="Crous P."/>
            <person name="Grigoriev I."/>
        </authorList>
    </citation>
    <scope>NUCLEOTIDE SEQUENCE</scope>
    <source>
        <strain evidence="2">CBS 207.26</strain>
    </source>
</reference>
<gene>
    <name evidence="2" type="ORF">K469DRAFT_667762</name>
</gene>
<evidence type="ECO:0000313" key="2">
    <source>
        <dbReference type="EMBL" id="KAF2183987.1"/>
    </source>
</evidence>
<name>A0A6A6DWC8_9PEZI</name>
<accession>A0A6A6DWC8</accession>
<proteinExistence type="predicted"/>
<dbReference type="Proteomes" id="UP000800200">
    <property type="component" value="Unassembled WGS sequence"/>
</dbReference>
<evidence type="ECO:0000256" key="1">
    <source>
        <dbReference type="SAM" id="MobiDB-lite"/>
    </source>
</evidence>
<sequence length="312" mass="34486">MSWNAQLESSSKQHGVAEKTVSAPSTLSEFAWTVPISIDTAGESFLSGIQSPVPEDSSIPREIIAEELRSTFFQAELKRPLHLGLHSELPAYLLHFSFSFQRSGSNSRIRAATVTITFDDAPTDTEENSDEEDEDAPPPAILDFYPKDYKGPVFKATVERSTEVSLAVSSGGIVTPGVKVCEKKTLEEEGRLAVHGVTRGRPKHKVIWTIRENEVSKKGIPNTIQLPLIVRPQNGRRFSASLVIHAKYGIRRGVLAKIIPVLGRLNEPIYFDPTVLRRMAKNKERSRFDGNIVAEEVGGLTDCDLVQHSSLQ</sequence>
<dbReference type="OrthoDB" id="3561723at2759"/>
<dbReference type="AlphaFoldDB" id="A0A6A6DWC8"/>
<dbReference type="EMBL" id="ML994640">
    <property type="protein sequence ID" value="KAF2183987.1"/>
    <property type="molecule type" value="Genomic_DNA"/>
</dbReference>
<feature type="compositionally biased region" description="Acidic residues" evidence="1">
    <location>
        <begin position="121"/>
        <end position="136"/>
    </location>
</feature>
<protein>
    <submittedName>
        <fullName evidence="2">Uncharacterized protein</fullName>
    </submittedName>
</protein>
<evidence type="ECO:0000313" key="3">
    <source>
        <dbReference type="Proteomes" id="UP000800200"/>
    </source>
</evidence>
<organism evidence="2 3">
    <name type="scientific">Zopfia rhizophila CBS 207.26</name>
    <dbReference type="NCBI Taxonomy" id="1314779"/>
    <lineage>
        <taxon>Eukaryota</taxon>
        <taxon>Fungi</taxon>
        <taxon>Dikarya</taxon>
        <taxon>Ascomycota</taxon>
        <taxon>Pezizomycotina</taxon>
        <taxon>Dothideomycetes</taxon>
        <taxon>Dothideomycetes incertae sedis</taxon>
        <taxon>Zopfiaceae</taxon>
        <taxon>Zopfia</taxon>
    </lineage>
</organism>
<keyword evidence="3" id="KW-1185">Reference proteome</keyword>
<feature type="region of interest" description="Disordered" evidence="1">
    <location>
        <begin position="120"/>
        <end position="139"/>
    </location>
</feature>